<dbReference type="AlphaFoldDB" id="W5YVY0"/>
<protein>
    <recommendedName>
        <fullName evidence="1">diguanylate cyclase</fullName>
        <ecNumber evidence="1">2.7.7.65</ecNumber>
    </recommendedName>
</protein>
<dbReference type="EMBL" id="CP007152">
    <property type="protein sequence ID" value="AHI33004.1"/>
    <property type="molecule type" value="Genomic_DNA"/>
</dbReference>
<dbReference type="CDD" id="cd01949">
    <property type="entry name" value="GGDEF"/>
    <property type="match status" value="1"/>
</dbReference>
<dbReference type="GO" id="GO:1902201">
    <property type="term" value="P:negative regulation of bacterial-type flagellum-dependent cell motility"/>
    <property type="evidence" value="ECO:0007669"/>
    <property type="project" value="TreeGrafter"/>
</dbReference>
<dbReference type="KEGG" id="msr:AU15_04515"/>
<dbReference type="GO" id="GO:0005886">
    <property type="term" value="C:plasma membrane"/>
    <property type="evidence" value="ECO:0007669"/>
    <property type="project" value="TreeGrafter"/>
</dbReference>
<name>W5YVY0_9GAMM</name>
<reference evidence="4 5" key="1">
    <citation type="journal article" date="2014" name="Genome Announc.">
        <title>Draft Genome Sequences of Marinobacter similis A3d10T and Marinobacter salarius R9SW1T.</title>
        <authorList>
            <person name="Ivanova E.P."/>
            <person name="Ng H.J."/>
            <person name="Webb H.K."/>
            <person name="Feng G."/>
            <person name="Oshima K."/>
            <person name="Hattori M."/>
            <person name="Ohkuma M."/>
            <person name="Sergeev A.F."/>
            <person name="Mikhailov V.V."/>
            <person name="Crawford R.J."/>
            <person name="Sawabe T."/>
        </authorList>
    </citation>
    <scope>NUCLEOTIDE SEQUENCE [LARGE SCALE GENOMIC DNA]</scope>
    <source>
        <strain evidence="5">A3d10 and R9SW1</strain>
    </source>
</reference>
<dbReference type="Gene3D" id="3.30.70.270">
    <property type="match status" value="1"/>
</dbReference>
<evidence type="ECO:0000259" key="3">
    <source>
        <dbReference type="PROSITE" id="PS50887"/>
    </source>
</evidence>
<proteinExistence type="predicted"/>
<dbReference type="PROSITE" id="PS50887">
    <property type="entry name" value="GGDEF"/>
    <property type="match status" value="1"/>
</dbReference>
<dbReference type="NCBIfam" id="TIGR00254">
    <property type="entry name" value="GGDEF"/>
    <property type="match status" value="1"/>
</dbReference>
<dbReference type="GO" id="GO:0052621">
    <property type="term" value="F:diguanylate cyclase activity"/>
    <property type="evidence" value="ECO:0007669"/>
    <property type="project" value="UniProtKB-EC"/>
</dbReference>
<dbReference type="Proteomes" id="UP000035081">
    <property type="component" value="Chromosome"/>
</dbReference>
<organism evidence="4 5">
    <name type="scientific">Marinobacter salarius</name>
    <dbReference type="NCBI Taxonomy" id="1420917"/>
    <lineage>
        <taxon>Bacteria</taxon>
        <taxon>Pseudomonadati</taxon>
        <taxon>Pseudomonadota</taxon>
        <taxon>Gammaproteobacteria</taxon>
        <taxon>Pseudomonadales</taxon>
        <taxon>Marinobacteraceae</taxon>
        <taxon>Marinobacter</taxon>
    </lineage>
</organism>
<dbReference type="PANTHER" id="PTHR45138">
    <property type="entry name" value="REGULATORY COMPONENTS OF SENSORY TRANSDUCTION SYSTEM"/>
    <property type="match status" value="1"/>
</dbReference>
<dbReference type="Pfam" id="PF00990">
    <property type="entry name" value="GGDEF"/>
    <property type="match status" value="1"/>
</dbReference>
<dbReference type="InterPro" id="IPR050469">
    <property type="entry name" value="Diguanylate_Cyclase"/>
</dbReference>
<comment type="catalytic activity">
    <reaction evidence="2">
        <text>2 GTP = 3',3'-c-di-GMP + 2 diphosphate</text>
        <dbReference type="Rhea" id="RHEA:24898"/>
        <dbReference type="ChEBI" id="CHEBI:33019"/>
        <dbReference type="ChEBI" id="CHEBI:37565"/>
        <dbReference type="ChEBI" id="CHEBI:58805"/>
        <dbReference type="EC" id="2.7.7.65"/>
    </reaction>
</comment>
<accession>W5YVY0</accession>
<dbReference type="InterPro" id="IPR000160">
    <property type="entry name" value="GGDEF_dom"/>
</dbReference>
<dbReference type="InterPro" id="IPR029787">
    <property type="entry name" value="Nucleotide_cyclase"/>
</dbReference>
<dbReference type="HOGENOM" id="CLU_000445_11_16_6"/>
<gene>
    <name evidence="4" type="ORF">AU15_04515</name>
</gene>
<dbReference type="PANTHER" id="PTHR45138:SF9">
    <property type="entry name" value="DIGUANYLATE CYCLASE DGCM-RELATED"/>
    <property type="match status" value="1"/>
</dbReference>
<dbReference type="SMART" id="SM00267">
    <property type="entry name" value="GGDEF"/>
    <property type="match status" value="1"/>
</dbReference>
<sequence length="108" mass="11453">MLAGSVRSVDSVGRFGGEEFVILLPEMDRREALETAERLRGLVSDTPQPLGNGNTVAMTVSIGVSVFPDHGESADTLCAAADRAMYQAKADGRNQVVLAPLTEEAHNP</sequence>
<dbReference type="GO" id="GO:0043709">
    <property type="term" value="P:cell adhesion involved in single-species biofilm formation"/>
    <property type="evidence" value="ECO:0007669"/>
    <property type="project" value="TreeGrafter"/>
</dbReference>
<dbReference type="EC" id="2.7.7.65" evidence="1"/>
<dbReference type="InterPro" id="IPR043128">
    <property type="entry name" value="Rev_trsase/Diguanyl_cyclase"/>
</dbReference>
<evidence type="ECO:0000256" key="2">
    <source>
        <dbReference type="ARBA" id="ARBA00034247"/>
    </source>
</evidence>
<evidence type="ECO:0000313" key="4">
    <source>
        <dbReference type="EMBL" id="AHI33004.1"/>
    </source>
</evidence>
<feature type="domain" description="GGDEF" evidence="3">
    <location>
        <begin position="1"/>
        <end position="101"/>
    </location>
</feature>
<evidence type="ECO:0000313" key="5">
    <source>
        <dbReference type="Proteomes" id="UP000035081"/>
    </source>
</evidence>
<evidence type="ECO:0000256" key="1">
    <source>
        <dbReference type="ARBA" id="ARBA00012528"/>
    </source>
</evidence>
<dbReference type="SUPFAM" id="SSF55073">
    <property type="entry name" value="Nucleotide cyclase"/>
    <property type="match status" value="1"/>
</dbReference>